<dbReference type="STRING" id="1070130.FVIR_GE00403"/>
<keyword evidence="2 4" id="KW-0732">Signal</keyword>
<evidence type="ECO:0000259" key="5">
    <source>
        <dbReference type="Pfam" id="PF03968"/>
    </source>
</evidence>
<comment type="subcellular location">
    <subcellularLocation>
        <location evidence="4">Periplasm</location>
    </subcellularLocation>
</comment>
<evidence type="ECO:0000256" key="1">
    <source>
        <dbReference type="ARBA" id="ARBA00022448"/>
    </source>
</evidence>
<dbReference type="PATRIC" id="fig|1070130.3.peg.642"/>
<dbReference type="GO" id="GO:0030288">
    <property type="term" value="C:outer membrane-bounded periplasmic space"/>
    <property type="evidence" value="ECO:0007669"/>
    <property type="project" value="TreeGrafter"/>
</dbReference>
<dbReference type="GO" id="GO:0001530">
    <property type="term" value="F:lipopolysaccharide binding"/>
    <property type="evidence" value="ECO:0007669"/>
    <property type="project" value="InterPro"/>
</dbReference>
<sequence length="185" mass="20856" precursor="true">MKSITYNIFYHLFLASSLILVSSQTLALPFSNDNQRLIHVNSERQMIDMVTNTIIFIGKVVVKYSSIDIHADKVIITRPNGNSGNEVVEGYGNPISFYQLQDDKNFIRGYSTNVRYETANDLVILIGNACIERLGSNVKGDRITYLIKKKHIEAFSDKSKLVTTVLLPAQLQDKNNAKASYNHVK</sequence>
<dbReference type="NCBIfam" id="TIGR03002">
    <property type="entry name" value="outer_YhbN_LptA"/>
    <property type="match status" value="1"/>
</dbReference>
<dbReference type="GO" id="GO:0009279">
    <property type="term" value="C:cell outer membrane"/>
    <property type="evidence" value="ECO:0007669"/>
    <property type="project" value="TreeGrafter"/>
</dbReference>
<gene>
    <name evidence="4 6" type="primary">lptA</name>
    <name evidence="6" type="ORF">FVIR_GE00403</name>
</gene>
<proteinExistence type="inferred from homology"/>
<protein>
    <recommendedName>
        <fullName evidence="4">Lipopolysaccharide export system protein LptA</fullName>
    </recommendedName>
</protein>
<feature type="chain" id="PRO_5008999973" description="Lipopolysaccharide export system protein LptA" evidence="4">
    <location>
        <begin position="28"/>
        <end position="185"/>
    </location>
</feature>
<dbReference type="GO" id="GO:0017089">
    <property type="term" value="F:glycolipid transfer activity"/>
    <property type="evidence" value="ECO:0007669"/>
    <property type="project" value="TreeGrafter"/>
</dbReference>
<evidence type="ECO:0000256" key="4">
    <source>
        <dbReference type="HAMAP-Rule" id="MF_01914"/>
    </source>
</evidence>
<feature type="signal peptide" evidence="4">
    <location>
        <begin position="1"/>
        <end position="27"/>
    </location>
</feature>
<keyword evidence="3 4" id="KW-0574">Periplasm</keyword>
<dbReference type="RefSeq" id="WP_067498297.1">
    <property type="nucleotide sequence ID" value="NZ_LN999832.1"/>
</dbReference>
<keyword evidence="1 4" id="KW-0813">Transport</keyword>
<dbReference type="PANTHER" id="PTHR36504">
    <property type="entry name" value="LIPOPOLYSACCHARIDE EXPORT SYSTEM PROTEIN LPTA"/>
    <property type="match status" value="1"/>
</dbReference>
<name>A0A143WRB7_9ENTR</name>
<dbReference type="OrthoDB" id="5295619at2"/>
<keyword evidence="7" id="KW-1185">Reference proteome</keyword>
<dbReference type="InterPro" id="IPR005653">
    <property type="entry name" value="OstA-like_N"/>
</dbReference>
<comment type="function">
    <text evidence="4">Involved in the assembly of lipopolysaccharide (LPS). Required for the translocation of LPS from the inner membrane to the outer membrane. May form a bridge between the inner membrane and the outer membrane, via interactions with LptC and LptD, thereby facilitating LPS transfer across the periplasm.</text>
</comment>
<feature type="domain" description="Organic solvent tolerance-like N-terminal" evidence="5">
    <location>
        <begin position="39"/>
        <end position="150"/>
    </location>
</feature>
<dbReference type="KEGG" id="ged:FVIR_GE00403"/>
<dbReference type="EMBL" id="LN999832">
    <property type="protein sequence ID" value="CUX96250.1"/>
    <property type="molecule type" value="Genomic_DNA"/>
</dbReference>
<comment type="similarity">
    <text evidence="4">Belongs to the LptA family.</text>
</comment>
<dbReference type="Gene3D" id="2.60.450.10">
    <property type="entry name" value="Lipopolysaccharide (LPS) transport protein A like domain"/>
    <property type="match status" value="1"/>
</dbReference>
<accession>A0A143WRB7</accession>
<reference evidence="7" key="1">
    <citation type="submission" date="2016-01" db="EMBL/GenBank/DDBJ databases">
        <authorList>
            <person name="Husnik F."/>
        </authorList>
    </citation>
    <scope>NUCLEOTIDE SEQUENCE [LARGE SCALE GENOMIC DNA]</scope>
</reference>
<dbReference type="GO" id="GO:0015920">
    <property type="term" value="P:lipopolysaccharide transport"/>
    <property type="evidence" value="ECO:0007669"/>
    <property type="project" value="UniProtKB-UniRule"/>
</dbReference>
<dbReference type="AlphaFoldDB" id="A0A143WRB7"/>
<organism evidence="6 7">
    <name type="scientific">Candidatus Gullanella endobia</name>
    <dbReference type="NCBI Taxonomy" id="1070130"/>
    <lineage>
        <taxon>Bacteria</taxon>
        <taxon>Pseudomonadati</taxon>
        <taxon>Pseudomonadota</taxon>
        <taxon>Gammaproteobacteria</taxon>
        <taxon>Enterobacterales</taxon>
        <taxon>Enterobacteriaceae</taxon>
        <taxon>Candidatus Gullanella</taxon>
    </lineage>
</organism>
<dbReference type="PANTHER" id="PTHR36504:SF1">
    <property type="entry name" value="LIPOPOLYSACCHARIDE EXPORT SYSTEM PROTEIN LPTA"/>
    <property type="match status" value="1"/>
</dbReference>
<dbReference type="Proteomes" id="UP000095665">
    <property type="component" value="Chromosome I"/>
</dbReference>
<evidence type="ECO:0000313" key="7">
    <source>
        <dbReference type="Proteomes" id="UP000095665"/>
    </source>
</evidence>
<comment type="subunit">
    <text evidence="4">Component of the lipopolysaccharide transport and assembly complex.</text>
</comment>
<dbReference type="Pfam" id="PF03968">
    <property type="entry name" value="LptD_N"/>
    <property type="match status" value="1"/>
</dbReference>
<dbReference type="InterPro" id="IPR014340">
    <property type="entry name" value="LptA"/>
</dbReference>
<evidence type="ECO:0000256" key="3">
    <source>
        <dbReference type="ARBA" id="ARBA00022764"/>
    </source>
</evidence>
<dbReference type="InterPro" id="IPR052037">
    <property type="entry name" value="LPS_export_LptA"/>
</dbReference>
<evidence type="ECO:0000256" key="2">
    <source>
        <dbReference type="ARBA" id="ARBA00022729"/>
    </source>
</evidence>
<evidence type="ECO:0000313" key="6">
    <source>
        <dbReference type="EMBL" id="CUX96250.1"/>
    </source>
</evidence>
<dbReference type="HAMAP" id="MF_01914">
    <property type="entry name" value="LPS_assembly_LptA"/>
    <property type="match status" value="1"/>
</dbReference>
<dbReference type="GO" id="GO:0043165">
    <property type="term" value="P:Gram-negative-bacterium-type cell outer membrane assembly"/>
    <property type="evidence" value="ECO:0007669"/>
    <property type="project" value="UniProtKB-UniRule"/>
</dbReference>